<dbReference type="GO" id="GO:0051536">
    <property type="term" value="F:iron-sulfur cluster binding"/>
    <property type="evidence" value="ECO:0007669"/>
    <property type="project" value="InterPro"/>
</dbReference>
<proteinExistence type="predicted"/>
<protein>
    <submittedName>
        <fullName evidence="3">DUF4445 domain-containing protein</fullName>
    </submittedName>
</protein>
<dbReference type="Pfam" id="PF17651">
    <property type="entry name" value="Raco_middle"/>
    <property type="match status" value="1"/>
</dbReference>
<evidence type="ECO:0000256" key="1">
    <source>
        <dbReference type="SAM" id="MobiDB-lite"/>
    </source>
</evidence>
<dbReference type="InterPro" id="IPR041414">
    <property type="entry name" value="Raco-like_middle"/>
</dbReference>
<feature type="region of interest" description="Disordered" evidence="1">
    <location>
        <begin position="643"/>
        <end position="675"/>
    </location>
</feature>
<dbReference type="AlphaFoldDB" id="A0A5B8L6W7"/>
<dbReference type="InterPro" id="IPR027980">
    <property type="entry name" value="RACo_C"/>
</dbReference>
<keyword evidence="4" id="KW-1185">Reference proteome</keyword>
<reference evidence="3" key="1">
    <citation type="submission" date="2020-04" db="EMBL/GenBank/DDBJ databases">
        <title>Nitratireductor sp. nov. isolated from mangrove soil.</title>
        <authorList>
            <person name="Ye Y."/>
        </authorList>
    </citation>
    <scope>NUCLEOTIDE SEQUENCE</scope>
    <source>
        <strain evidence="3">SY7</strain>
    </source>
</reference>
<dbReference type="PANTHER" id="PTHR42895:SF2">
    <property type="entry name" value="IRON-SULFUR CLUSTER PROTEIN"/>
    <property type="match status" value="1"/>
</dbReference>
<dbReference type="InterPro" id="IPR001041">
    <property type="entry name" value="2Fe-2S_ferredoxin-type"/>
</dbReference>
<feature type="compositionally biased region" description="Basic and acidic residues" evidence="1">
    <location>
        <begin position="664"/>
        <end position="675"/>
    </location>
</feature>
<dbReference type="PROSITE" id="PS51085">
    <property type="entry name" value="2FE2S_FER_2"/>
    <property type="match status" value="1"/>
</dbReference>
<dbReference type="Gene3D" id="3.30.420.480">
    <property type="entry name" value="Domain of unknown function (DUF4445)"/>
    <property type="match status" value="1"/>
</dbReference>
<dbReference type="Gene3D" id="3.10.20.880">
    <property type="match status" value="1"/>
</dbReference>
<dbReference type="SUPFAM" id="SSF54292">
    <property type="entry name" value="2Fe-2S ferredoxin-like"/>
    <property type="match status" value="1"/>
</dbReference>
<evidence type="ECO:0000259" key="2">
    <source>
        <dbReference type="PROSITE" id="PS51085"/>
    </source>
</evidence>
<dbReference type="InterPro" id="IPR012675">
    <property type="entry name" value="Beta-grasp_dom_sf"/>
</dbReference>
<dbReference type="PANTHER" id="PTHR42895">
    <property type="entry name" value="IRON-SULFUR CLUSTER-BINDING PROTEIN-RELATED"/>
    <property type="match status" value="1"/>
</dbReference>
<dbReference type="InterPro" id="IPR042259">
    <property type="entry name" value="Raco-like_middle_sf"/>
</dbReference>
<dbReference type="InterPro" id="IPR052911">
    <property type="entry name" value="Corrinoid_activation_enz"/>
</dbReference>
<evidence type="ECO:0000313" key="3">
    <source>
        <dbReference type="EMBL" id="QDZ03483.1"/>
    </source>
</evidence>
<name>A0A5B8L6W7_9HYPH</name>
<dbReference type="OrthoDB" id="9810588at2"/>
<dbReference type="CDD" id="cd00207">
    <property type="entry name" value="fer2"/>
    <property type="match status" value="1"/>
</dbReference>
<dbReference type="EMBL" id="CP042301">
    <property type="protein sequence ID" value="QDZ03483.1"/>
    <property type="molecule type" value="Genomic_DNA"/>
</dbReference>
<dbReference type="Pfam" id="PF17650">
    <property type="entry name" value="RACo_linker"/>
    <property type="match status" value="1"/>
</dbReference>
<organism evidence="3 4">
    <name type="scientific">Nitratireductor mangrovi</name>
    <dbReference type="NCBI Taxonomy" id="2599600"/>
    <lineage>
        <taxon>Bacteria</taxon>
        <taxon>Pseudomonadati</taxon>
        <taxon>Pseudomonadota</taxon>
        <taxon>Alphaproteobacteria</taxon>
        <taxon>Hyphomicrobiales</taxon>
        <taxon>Phyllobacteriaceae</taxon>
        <taxon>Nitratireductor</taxon>
    </lineage>
</organism>
<dbReference type="InterPro" id="IPR040506">
    <property type="entry name" value="RACo_linker"/>
</dbReference>
<dbReference type="RefSeq" id="WP_146302116.1">
    <property type="nucleotide sequence ID" value="NZ_CP042301.2"/>
</dbReference>
<gene>
    <name evidence="3" type="ORF">FQ775_22625</name>
</gene>
<sequence length="675" mass="72978">MPSGKRGRFPKGTPVLDAARELGVYVESVCGGRATCGRCQIEVQEGHFAKHKIVSTLDHISPVGAKERRYVEKRGLAEGRRLSCSATIEGDLVVDVPQDTVINAQVVRKSPIERIIERNPAVQLCYVEVDEPDMHKPLGDLDRLKAMLEKDWGWEDLLVSQHIIPKVQSILRKGNWGVTAAIHQDMESSRPTIIALWPGLHNEAYGIACDIGSTTIAMHLVSLLSGRIAASSGISNPQIRFGEDLMSRVSYVMMNPDGREAMTKSVRAAINTLIEKVCAEGNVKPEDILDAVFVGNPIMHHLFLGIDPTELGQAPFALAVSGAVHSWGSELNLAINLGARVYVLPCIAGHVGADAAGAVLSEQPHHQDRMMLLVDVGTNAEIVLGNSHRVVAASSPTGPAFEGAEISSGQRAAPGAIERVRIDKETLEPRYKIIGSDLWSDEEGFAADAERLGITGICGSAIIEVVAEMYLAGIISEDGVVDGSMAARSPRIVPDGRTWSYQVSNGRQQITVTQTDVRAVQLAKAALYAGIKLLMEKIGIDEVDTIRFAGAFGSFIDPKYAMVLGLIPDCELSEVKAVGNAAGTGALMALLNSSYRREIETVVRRIEKIETALEPRFQTHFVDAMALPNKTDPFPRLSEKVELPPRKLLSAAGEGGGSGPRRRSREERAARRART</sequence>
<dbReference type="Pfam" id="PF00111">
    <property type="entry name" value="Fer2"/>
    <property type="match status" value="1"/>
</dbReference>
<accession>A0A5B8L6W7</accession>
<dbReference type="Pfam" id="PF14574">
    <property type="entry name" value="RACo_C_ter"/>
    <property type="match status" value="1"/>
</dbReference>
<evidence type="ECO:0000313" key="4">
    <source>
        <dbReference type="Proteomes" id="UP000321389"/>
    </source>
</evidence>
<dbReference type="Gene3D" id="3.10.20.30">
    <property type="match status" value="1"/>
</dbReference>
<dbReference type="InterPro" id="IPR036010">
    <property type="entry name" value="2Fe-2S_ferredoxin-like_sf"/>
</dbReference>
<feature type="domain" description="2Fe-2S ferredoxin-type" evidence="2">
    <location>
        <begin position="1"/>
        <end position="100"/>
    </location>
</feature>
<dbReference type="KEGG" id="niy:FQ775_22625"/>
<dbReference type="Proteomes" id="UP000321389">
    <property type="component" value="Chromosome"/>
</dbReference>